<name>A0ABN8RQM8_9CNID</name>
<dbReference type="Pfam" id="PF20499">
    <property type="entry name" value="DUF6729"/>
    <property type="match status" value="1"/>
</dbReference>
<dbReference type="InterPro" id="IPR046616">
    <property type="entry name" value="DUF6729"/>
</dbReference>
<gene>
    <name evidence="3" type="ORF">PEVE_00013284</name>
</gene>
<evidence type="ECO:0000313" key="3">
    <source>
        <dbReference type="EMBL" id="CAH3181059.1"/>
    </source>
</evidence>
<sequence length="1307" mass="146571">MLLQGLTVPNPPVKIPRRWRAFPSPQFYPRPKPCSEITLQKMSTNLLLLKKEFHHHVRRDVTKVLGLGLSEEAKRAQQNPPQRTTCLQPDVVRKKALEAVQKFRGDVNNELHVLGQHEVQFGVFRGKTFVWVLTNALGYAGFIVDKIVNIHKEKETWAPLRKKKILFKTYGEKFEQGLEAVQMKQKEREKTASAKTAAAVTQLLNKNAPPSLVVKRALASKSVRPIVRANVSSARSSTATATDKRTTATATATATVMTTTTATTNITATKSTTVTSKDTMTSNSFPPHEELTDAEMLAAAQPTALNSLSNWRKYLPEVDHQWISKALVKWSATGKPEIAYSQINKLWWHPPEPHLSSPIPPKVDRYFGNRLFLWLPKKLWRYCLICPNSTCTNHELTSAGLYPVIRRVLDVDSVYHLVSEYLECSSCRKKKVIAWSAPVLSQLDMSHRLQFPVILTYKYACDVRVIRMMRDRGIGNRPHKLYKTIVEQHPELYLQQSIAYLTQCKAFADAGARGLVNIPTVSQPPALTPVPKFQWLQSVYCQDVLQRVDEVKASITSVFGKILKMDSTKKVAKKLSGHASRTAEWVTNVGNKHGQVLVSVLTAKEGSGLSKMACGLMKQYKDASVDPPVLLYVDRDCCSGKSKALFAEWDNLLIRLDIYHFMRCIATGCSTESHQLHQTFMARLSQCIFQWDSNDLERLKLAKKREMESQGIKKPGDRDVLCRITSREFVLHCCRTTRSTEDIVRNITNLIEFFDSEQGRDMLGVPLFNSRRIWEEWEKAREHFNCILDPPGVQLYTEVGTITKGGVELKVYRCACGSTSLESFHLHINHFIPGRFHYLCKRNTASDLHFQAYLLEGLMRWNQDRSRAAVSMVKKREPPQSYSVLLCYVANQLSEEVFGQSLVPSFKGPNKYTGKLLGVEYLYDQTGQVLQVIQGDTTETDDIGGDANDEDSDDEGFDETLAFNDPTIAPPQFIIDQPAPPSTSSASPSQPGSSCDAADEISDESRECIGPENIEGFGEVHDLANYLVCLRDQERLLDNSQADTILKLWAALSDYDKRPTVFSPRFSSRSPRGRFKASKSTVAPGVEATRRCFLGQNAGPAQRPDCNRYMQAIIAKLCAAYPGNVVQNGNRVLRWTLILRAYQNIKTLVVQCSKVMSDTAIQLVDINQSTLTQWFNKKSKETERQVLEQGITLPTPSMTAPAPLPAAMARPQELLTGTSEEHQFHLPTNAAGTAKTARRPRTILPNQPTTVLPSFSLLATPFFPWCSAILATINNNTCSPTPRYTSSRTTGTVIHHVLQKKAAAKRA</sequence>
<dbReference type="PANTHER" id="PTHR24401">
    <property type="entry name" value="SI:CH211-243P7.3-RELATED"/>
    <property type="match status" value="1"/>
</dbReference>
<feature type="domain" description="DUF6729" evidence="2">
    <location>
        <begin position="311"/>
        <end position="545"/>
    </location>
</feature>
<feature type="region of interest" description="Disordered" evidence="1">
    <location>
        <begin position="938"/>
        <end position="1004"/>
    </location>
</feature>
<dbReference type="PANTHER" id="PTHR24401:SF29">
    <property type="entry name" value="SI:CH211-243P7.3-RELATED"/>
    <property type="match status" value="1"/>
</dbReference>
<protein>
    <recommendedName>
        <fullName evidence="2">DUF6729 domain-containing protein</fullName>
    </recommendedName>
</protein>
<keyword evidence="4" id="KW-1185">Reference proteome</keyword>
<dbReference type="Proteomes" id="UP001159427">
    <property type="component" value="Unassembled WGS sequence"/>
</dbReference>
<organism evidence="3 4">
    <name type="scientific">Porites evermanni</name>
    <dbReference type="NCBI Taxonomy" id="104178"/>
    <lineage>
        <taxon>Eukaryota</taxon>
        <taxon>Metazoa</taxon>
        <taxon>Cnidaria</taxon>
        <taxon>Anthozoa</taxon>
        <taxon>Hexacorallia</taxon>
        <taxon>Scleractinia</taxon>
        <taxon>Fungiina</taxon>
        <taxon>Poritidae</taxon>
        <taxon>Porites</taxon>
    </lineage>
</organism>
<reference evidence="3 4" key="1">
    <citation type="submission" date="2022-05" db="EMBL/GenBank/DDBJ databases">
        <authorList>
            <consortium name="Genoscope - CEA"/>
            <person name="William W."/>
        </authorList>
    </citation>
    <scope>NUCLEOTIDE SEQUENCE [LARGE SCALE GENOMIC DNA]</scope>
</reference>
<evidence type="ECO:0000313" key="4">
    <source>
        <dbReference type="Proteomes" id="UP001159427"/>
    </source>
</evidence>
<accession>A0ABN8RQM8</accession>
<evidence type="ECO:0000256" key="1">
    <source>
        <dbReference type="SAM" id="MobiDB-lite"/>
    </source>
</evidence>
<feature type="compositionally biased region" description="Acidic residues" evidence="1">
    <location>
        <begin position="938"/>
        <end position="958"/>
    </location>
</feature>
<proteinExistence type="predicted"/>
<dbReference type="EMBL" id="CALNXI010001993">
    <property type="protein sequence ID" value="CAH3181059.1"/>
    <property type="molecule type" value="Genomic_DNA"/>
</dbReference>
<feature type="compositionally biased region" description="Low complexity" evidence="1">
    <location>
        <begin position="982"/>
        <end position="994"/>
    </location>
</feature>
<evidence type="ECO:0000259" key="2">
    <source>
        <dbReference type="Pfam" id="PF20499"/>
    </source>
</evidence>
<comment type="caution">
    <text evidence="3">The sequence shown here is derived from an EMBL/GenBank/DDBJ whole genome shotgun (WGS) entry which is preliminary data.</text>
</comment>